<dbReference type="AlphaFoldDB" id="A0A3S1B7X2"/>
<protein>
    <submittedName>
        <fullName evidence="2">RidA family protein</fullName>
    </submittedName>
</protein>
<evidence type="ECO:0000313" key="3">
    <source>
        <dbReference type="Proteomes" id="UP000267430"/>
    </source>
</evidence>
<name>A0A3S1B7X2_9BACI</name>
<dbReference type="InterPro" id="IPR035959">
    <property type="entry name" value="RutC-like_sf"/>
</dbReference>
<evidence type="ECO:0000313" key="2">
    <source>
        <dbReference type="EMBL" id="RUQ30146.1"/>
    </source>
</evidence>
<organism evidence="2 3">
    <name type="scientific">Peribacillus cavernae</name>
    <dbReference type="NCBI Taxonomy" id="1674310"/>
    <lineage>
        <taxon>Bacteria</taxon>
        <taxon>Bacillati</taxon>
        <taxon>Bacillota</taxon>
        <taxon>Bacilli</taxon>
        <taxon>Bacillales</taxon>
        <taxon>Bacillaceae</taxon>
        <taxon>Peribacillus</taxon>
    </lineage>
</organism>
<dbReference type="PANTHER" id="PTHR11803">
    <property type="entry name" value="2-IMINOBUTANOATE/2-IMINOPROPANOATE DEAMINASE RIDA"/>
    <property type="match status" value="1"/>
</dbReference>
<dbReference type="RefSeq" id="WP_126864168.1">
    <property type="nucleotide sequence ID" value="NZ_JAUSTX010000001.1"/>
</dbReference>
<dbReference type="GO" id="GO:0005829">
    <property type="term" value="C:cytosol"/>
    <property type="evidence" value="ECO:0007669"/>
    <property type="project" value="TreeGrafter"/>
</dbReference>
<dbReference type="OrthoDB" id="9799840at2"/>
<comment type="caution">
    <text evidence="2">The sequence shown here is derived from an EMBL/GenBank/DDBJ whole genome shotgun (WGS) entry which is preliminary data.</text>
</comment>
<dbReference type="Gene3D" id="3.30.1330.40">
    <property type="entry name" value="RutC-like"/>
    <property type="match status" value="1"/>
</dbReference>
<sequence length="144" mass="16434">MEETKIIEKKRLMPKDHWDWSMPVPFSQGWKVGNLIFVGGQVSVDKNCKVIGVDDIEVQTRNVFENIRKVLNEAGADMKDLVKFNTFYTFEGDKEEVTEFWQKMTKVRLEYLTDPGPCGTALRVSGFGTENLLIEVEGIAVVDE</sequence>
<gene>
    <name evidence="2" type="ORF">ELQ35_07290</name>
</gene>
<evidence type="ECO:0000256" key="1">
    <source>
        <dbReference type="ARBA" id="ARBA00010552"/>
    </source>
</evidence>
<dbReference type="PANTHER" id="PTHR11803:SF58">
    <property type="entry name" value="PROTEIN HMF1-RELATED"/>
    <property type="match status" value="1"/>
</dbReference>
<dbReference type="Proteomes" id="UP000267430">
    <property type="component" value="Unassembled WGS sequence"/>
</dbReference>
<keyword evidence="3" id="KW-1185">Reference proteome</keyword>
<dbReference type="Pfam" id="PF01042">
    <property type="entry name" value="Ribonuc_L-PSP"/>
    <property type="match status" value="1"/>
</dbReference>
<dbReference type="SUPFAM" id="SSF55298">
    <property type="entry name" value="YjgF-like"/>
    <property type="match status" value="1"/>
</dbReference>
<dbReference type="CDD" id="cd00448">
    <property type="entry name" value="YjgF_YER057c_UK114_family"/>
    <property type="match status" value="1"/>
</dbReference>
<accession>A0A3S1B7X2</accession>
<reference evidence="2 3" key="1">
    <citation type="submission" date="2018-12" db="EMBL/GenBank/DDBJ databases">
        <title>Bacillus chawlae sp. nov., Bacillus glennii sp. nov., and Bacillus saganii sp. nov. Isolated from the Vehicle Assembly Building at Kennedy Space Center where the Viking Spacecraft were Assembled.</title>
        <authorList>
            <person name="Seuylemezian A."/>
            <person name="Vaishampayan P."/>
        </authorList>
    </citation>
    <scope>NUCLEOTIDE SEQUENCE [LARGE SCALE GENOMIC DNA]</scope>
    <source>
        <strain evidence="2 3">L5</strain>
    </source>
</reference>
<comment type="similarity">
    <text evidence="1">Belongs to the RutC family.</text>
</comment>
<proteinExistence type="inferred from homology"/>
<dbReference type="InterPro" id="IPR006175">
    <property type="entry name" value="YjgF/YER057c/UK114"/>
</dbReference>
<dbReference type="EMBL" id="RYZZ01000007">
    <property type="protein sequence ID" value="RUQ30146.1"/>
    <property type="molecule type" value="Genomic_DNA"/>
</dbReference>
<dbReference type="GO" id="GO:0019239">
    <property type="term" value="F:deaminase activity"/>
    <property type="evidence" value="ECO:0007669"/>
    <property type="project" value="TreeGrafter"/>
</dbReference>